<dbReference type="Gene3D" id="1.20.5.340">
    <property type="match status" value="1"/>
</dbReference>
<evidence type="ECO:0000313" key="2">
    <source>
        <dbReference type="Proteomes" id="UP001152622"/>
    </source>
</evidence>
<dbReference type="AlphaFoldDB" id="A0A9Q1FXB7"/>
<dbReference type="InterPro" id="IPR042566">
    <property type="entry name" value="L1_C"/>
</dbReference>
<comment type="caution">
    <text evidence="1">The sequence shown here is derived from an EMBL/GenBank/DDBJ whole genome shotgun (WGS) entry which is preliminary data.</text>
</comment>
<reference evidence="1" key="1">
    <citation type="journal article" date="2023" name="Science">
        <title>Genome structures resolve the early diversification of teleost fishes.</title>
        <authorList>
            <person name="Parey E."/>
            <person name="Louis A."/>
            <person name="Montfort J."/>
            <person name="Bouchez O."/>
            <person name="Roques C."/>
            <person name="Iampietro C."/>
            <person name="Lluch J."/>
            <person name="Castinel A."/>
            <person name="Donnadieu C."/>
            <person name="Desvignes T."/>
            <person name="Floi Bucao C."/>
            <person name="Jouanno E."/>
            <person name="Wen M."/>
            <person name="Mejri S."/>
            <person name="Dirks R."/>
            <person name="Jansen H."/>
            <person name="Henkel C."/>
            <person name="Chen W.J."/>
            <person name="Zahm M."/>
            <person name="Cabau C."/>
            <person name="Klopp C."/>
            <person name="Thompson A.W."/>
            <person name="Robinson-Rechavi M."/>
            <person name="Braasch I."/>
            <person name="Lecointre G."/>
            <person name="Bobe J."/>
            <person name="Postlethwait J.H."/>
            <person name="Berthelot C."/>
            <person name="Roest Crollius H."/>
            <person name="Guiguen Y."/>
        </authorList>
    </citation>
    <scope>NUCLEOTIDE SEQUENCE</scope>
    <source>
        <strain evidence="1">WJC10195</strain>
    </source>
</reference>
<evidence type="ECO:0008006" key="3">
    <source>
        <dbReference type="Google" id="ProtNLM"/>
    </source>
</evidence>
<organism evidence="1 2">
    <name type="scientific">Synaphobranchus kaupii</name>
    <name type="common">Kaup's arrowtooth eel</name>
    <dbReference type="NCBI Taxonomy" id="118154"/>
    <lineage>
        <taxon>Eukaryota</taxon>
        <taxon>Metazoa</taxon>
        <taxon>Chordata</taxon>
        <taxon>Craniata</taxon>
        <taxon>Vertebrata</taxon>
        <taxon>Euteleostomi</taxon>
        <taxon>Actinopterygii</taxon>
        <taxon>Neopterygii</taxon>
        <taxon>Teleostei</taxon>
        <taxon>Anguilliformes</taxon>
        <taxon>Synaphobranchidae</taxon>
        <taxon>Synaphobranchus</taxon>
    </lineage>
</organism>
<evidence type="ECO:0000313" key="1">
    <source>
        <dbReference type="EMBL" id="KAJ8369401.1"/>
    </source>
</evidence>
<dbReference type="InterPro" id="IPR004244">
    <property type="entry name" value="Transposase_22"/>
</dbReference>
<sequence>MADISLLLSDHRAALAADFKSSFDSLASKLDNMNSTVTDHGQRIGSLEVNATEVDHRLQQLESTCFALQGDNQSLKAKVADLEGRSRRQNIRIVGLPELIEGPRPSEFFSQLLVDVLVKDLVIREARRRGDLVYKGQQIRFYDDYSPDVIKLRAENKTFMAELYKSGYRLALLFPAKLRITRPNGDRMWFRSASEAAKFVQDLNTDS</sequence>
<dbReference type="OrthoDB" id="10059413at2759"/>
<dbReference type="Gene3D" id="3.30.250.20">
    <property type="entry name" value="L1 transposable element, C-terminal domain"/>
    <property type="match status" value="1"/>
</dbReference>
<dbReference type="EMBL" id="JAINUF010000003">
    <property type="protein sequence ID" value="KAJ8369401.1"/>
    <property type="molecule type" value="Genomic_DNA"/>
</dbReference>
<gene>
    <name evidence="1" type="ORF">SKAU_G00094290</name>
</gene>
<proteinExistence type="predicted"/>
<name>A0A9Q1FXB7_SYNKA</name>
<dbReference type="PANTHER" id="PTHR11505">
    <property type="entry name" value="L1 TRANSPOSABLE ELEMENT-RELATED"/>
    <property type="match status" value="1"/>
</dbReference>
<accession>A0A9Q1FXB7</accession>
<protein>
    <recommendedName>
        <fullName evidence="3">LINE-1 type transposase domain-containing protein 1</fullName>
    </recommendedName>
</protein>
<keyword evidence="2" id="KW-1185">Reference proteome</keyword>
<dbReference type="Proteomes" id="UP001152622">
    <property type="component" value="Chromosome 3"/>
</dbReference>